<name>A0ABU5I9M8_9BURK</name>
<dbReference type="InterPro" id="IPR014004">
    <property type="entry name" value="Transpt-assoc_nodulatn_dom_bac"/>
</dbReference>
<evidence type="ECO:0000313" key="4">
    <source>
        <dbReference type="Proteomes" id="UP001293718"/>
    </source>
</evidence>
<feature type="domain" description="BON" evidence="2">
    <location>
        <begin position="34"/>
        <end position="102"/>
    </location>
</feature>
<protein>
    <submittedName>
        <fullName evidence="3">BON domain-containing protein</fullName>
    </submittedName>
</protein>
<dbReference type="PANTHER" id="PTHR34606">
    <property type="entry name" value="BON DOMAIN-CONTAINING PROTEIN"/>
    <property type="match status" value="1"/>
</dbReference>
<comment type="caution">
    <text evidence="3">The sequence shown here is derived from an EMBL/GenBank/DDBJ whole genome shotgun (WGS) entry which is preliminary data.</text>
</comment>
<keyword evidence="4" id="KW-1185">Reference proteome</keyword>
<dbReference type="PROSITE" id="PS50914">
    <property type="entry name" value="BON"/>
    <property type="match status" value="1"/>
</dbReference>
<dbReference type="Proteomes" id="UP001293718">
    <property type="component" value="Unassembled WGS sequence"/>
</dbReference>
<dbReference type="Pfam" id="PF04972">
    <property type="entry name" value="BON"/>
    <property type="match status" value="1"/>
</dbReference>
<gene>
    <name evidence="3" type="ORF">SM757_02085</name>
</gene>
<dbReference type="InterPro" id="IPR051686">
    <property type="entry name" value="Lipoprotein_DolP"/>
</dbReference>
<reference evidence="3 4" key="1">
    <citation type="submission" date="2023-11" db="EMBL/GenBank/DDBJ databases">
        <title>Draft genome of Azohydromonas lata strain H1 (DSM1123), a polyhydroxyalkanoate producer.</title>
        <authorList>
            <person name="Traversa D."/>
            <person name="D'Addabbo P."/>
            <person name="Pazzani C."/>
            <person name="Manzari C."/>
            <person name="Chiara M."/>
            <person name="Scrascia M."/>
        </authorList>
    </citation>
    <scope>NUCLEOTIDE SEQUENCE [LARGE SCALE GENOMIC DNA]</scope>
    <source>
        <strain evidence="3 4">H1</strain>
    </source>
</reference>
<proteinExistence type="predicted"/>
<sequence length="104" mass="10981">MSPFAATVMAVSLLFGAAGCAVTSGQSTVGQYVDDATITTRVKARMAKDPKVSAMRLNVDTLNGVVQLSGFATSEAERVEAGRLVREVPDVKDVRNNIVVRAPQ</sequence>
<evidence type="ECO:0000313" key="3">
    <source>
        <dbReference type="EMBL" id="MDZ5455355.1"/>
    </source>
</evidence>
<accession>A0ABU5I9M8</accession>
<dbReference type="EMBL" id="JAXOJX010000002">
    <property type="protein sequence ID" value="MDZ5455355.1"/>
    <property type="molecule type" value="Genomic_DNA"/>
</dbReference>
<feature type="signal peptide" evidence="1">
    <location>
        <begin position="1"/>
        <end position="20"/>
    </location>
</feature>
<dbReference type="SMART" id="SM00749">
    <property type="entry name" value="BON"/>
    <property type="match status" value="1"/>
</dbReference>
<dbReference type="PANTHER" id="PTHR34606:SF16">
    <property type="entry name" value="BON DOMAIN-CONTAINING PROTEIN"/>
    <property type="match status" value="1"/>
</dbReference>
<evidence type="ECO:0000259" key="2">
    <source>
        <dbReference type="PROSITE" id="PS50914"/>
    </source>
</evidence>
<evidence type="ECO:0000256" key="1">
    <source>
        <dbReference type="SAM" id="SignalP"/>
    </source>
</evidence>
<organism evidence="3 4">
    <name type="scientific">Azohydromonas lata</name>
    <dbReference type="NCBI Taxonomy" id="45677"/>
    <lineage>
        <taxon>Bacteria</taxon>
        <taxon>Pseudomonadati</taxon>
        <taxon>Pseudomonadota</taxon>
        <taxon>Betaproteobacteria</taxon>
        <taxon>Burkholderiales</taxon>
        <taxon>Sphaerotilaceae</taxon>
        <taxon>Azohydromonas</taxon>
    </lineage>
</organism>
<keyword evidence="1" id="KW-0732">Signal</keyword>
<feature type="chain" id="PRO_5046905448" evidence="1">
    <location>
        <begin position="21"/>
        <end position="104"/>
    </location>
</feature>
<dbReference type="InterPro" id="IPR007055">
    <property type="entry name" value="BON_dom"/>
</dbReference>
<dbReference type="Gene3D" id="3.30.1340.30">
    <property type="match status" value="1"/>
</dbReference>